<name>A0ACA9N9G2_9GLOM</name>
<organism evidence="1 2">
    <name type="scientific">Scutellospora calospora</name>
    <dbReference type="NCBI Taxonomy" id="85575"/>
    <lineage>
        <taxon>Eukaryota</taxon>
        <taxon>Fungi</taxon>
        <taxon>Fungi incertae sedis</taxon>
        <taxon>Mucoromycota</taxon>
        <taxon>Glomeromycotina</taxon>
        <taxon>Glomeromycetes</taxon>
        <taxon>Diversisporales</taxon>
        <taxon>Gigasporaceae</taxon>
        <taxon>Scutellospora</taxon>
    </lineage>
</organism>
<protein>
    <submittedName>
        <fullName evidence="1">5096_t:CDS:1</fullName>
    </submittedName>
</protein>
<keyword evidence="2" id="KW-1185">Reference proteome</keyword>
<gene>
    <name evidence="1" type="ORF">SCALOS_LOCUS7834</name>
</gene>
<sequence>TYNDLDITSNSEDMTLAIEASKNINFEDNTIVVNSEDIDFNFVNNEDIGFAFDDSSNISFTSDNNENTNINSDDINPTIDLSNKDISVKYSKSILKRNGYGQHISIV</sequence>
<proteinExistence type="predicted"/>
<dbReference type="Proteomes" id="UP000789860">
    <property type="component" value="Unassembled WGS sequence"/>
</dbReference>
<evidence type="ECO:0000313" key="2">
    <source>
        <dbReference type="Proteomes" id="UP000789860"/>
    </source>
</evidence>
<evidence type="ECO:0000313" key="1">
    <source>
        <dbReference type="EMBL" id="CAG8626987.1"/>
    </source>
</evidence>
<dbReference type="EMBL" id="CAJVPM010018876">
    <property type="protein sequence ID" value="CAG8626987.1"/>
    <property type="molecule type" value="Genomic_DNA"/>
</dbReference>
<feature type="non-terminal residue" evidence="1">
    <location>
        <position position="1"/>
    </location>
</feature>
<comment type="caution">
    <text evidence="1">The sequence shown here is derived from an EMBL/GenBank/DDBJ whole genome shotgun (WGS) entry which is preliminary data.</text>
</comment>
<accession>A0ACA9N9G2</accession>
<reference evidence="1" key="1">
    <citation type="submission" date="2021-06" db="EMBL/GenBank/DDBJ databases">
        <authorList>
            <person name="Kallberg Y."/>
            <person name="Tangrot J."/>
            <person name="Rosling A."/>
        </authorList>
    </citation>
    <scope>NUCLEOTIDE SEQUENCE</scope>
    <source>
        <strain evidence="1">AU212A</strain>
    </source>
</reference>